<evidence type="ECO:0000313" key="2">
    <source>
        <dbReference type="Proteomes" id="UP000828941"/>
    </source>
</evidence>
<protein>
    <submittedName>
        <fullName evidence="1">Uncharacterized protein</fullName>
    </submittedName>
</protein>
<name>A0ACB9PSQ2_BAUVA</name>
<comment type="caution">
    <text evidence="1">The sequence shown here is derived from an EMBL/GenBank/DDBJ whole genome shotgun (WGS) entry which is preliminary data.</text>
</comment>
<evidence type="ECO:0000313" key="1">
    <source>
        <dbReference type="EMBL" id="KAI4349610.1"/>
    </source>
</evidence>
<keyword evidence="2" id="KW-1185">Reference proteome</keyword>
<gene>
    <name evidence="1" type="ORF">L6164_010176</name>
</gene>
<reference evidence="1 2" key="1">
    <citation type="journal article" date="2022" name="DNA Res.">
        <title>Chromosomal-level genome assembly of the orchid tree Bauhinia variegata (Leguminosae; Cercidoideae) supports the allotetraploid origin hypothesis of Bauhinia.</title>
        <authorList>
            <person name="Zhong Y."/>
            <person name="Chen Y."/>
            <person name="Zheng D."/>
            <person name="Pang J."/>
            <person name="Liu Y."/>
            <person name="Luo S."/>
            <person name="Meng S."/>
            <person name="Qian L."/>
            <person name="Wei D."/>
            <person name="Dai S."/>
            <person name="Zhou R."/>
        </authorList>
    </citation>
    <scope>NUCLEOTIDE SEQUENCE [LARGE SCALE GENOMIC DNA]</scope>
    <source>
        <strain evidence="1">BV-YZ2020</strain>
    </source>
</reference>
<sequence>MEDSATEARDRIGRLQYGCEHYKRRCKIRAPCCDQIFPCRHCHNEAMSSLNDPKDRHELVRRDVKQVVCSICDTEQEVSKTCSNCGVNMGEYYCEICKFYDDDTDKGQFHCDDCGICRVGGRDNFFHCLTCGSCIAVSLLNNHLCVENSMKSHCPVCYEYLFDSIKGTTILRCGHTMHMECFQEMATQNQYRCPICLKTIFDMTEDWRHLDREIEAVPMPEEYNFEVSILCNDCNNTSTVPFHILGHKCRHCSSYNTRRISTPEHR</sequence>
<dbReference type="Proteomes" id="UP000828941">
    <property type="component" value="Chromosome 4"/>
</dbReference>
<organism evidence="1 2">
    <name type="scientific">Bauhinia variegata</name>
    <name type="common">Purple orchid tree</name>
    <name type="synonym">Phanera variegata</name>
    <dbReference type="NCBI Taxonomy" id="167791"/>
    <lineage>
        <taxon>Eukaryota</taxon>
        <taxon>Viridiplantae</taxon>
        <taxon>Streptophyta</taxon>
        <taxon>Embryophyta</taxon>
        <taxon>Tracheophyta</taxon>
        <taxon>Spermatophyta</taxon>
        <taxon>Magnoliopsida</taxon>
        <taxon>eudicotyledons</taxon>
        <taxon>Gunneridae</taxon>
        <taxon>Pentapetalae</taxon>
        <taxon>rosids</taxon>
        <taxon>fabids</taxon>
        <taxon>Fabales</taxon>
        <taxon>Fabaceae</taxon>
        <taxon>Cercidoideae</taxon>
        <taxon>Cercideae</taxon>
        <taxon>Bauhiniinae</taxon>
        <taxon>Bauhinia</taxon>
    </lineage>
</organism>
<proteinExistence type="predicted"/>
<accession>A0ACB9PSQ2</accession>
<dbReference type="EMBL" id="CM039429">
    <property type="protein sequence ID" value="KAI4349610.1"/>
    <property type="molecule type" value="Genomic_DNA"/>
</dbReference>